<proteinExistence type="predicted"/>
<dbReference type="SUPFAM" id="SSF56091">
    <property type="entry name" value="DNA ligase/mRNA capping enzyme, catalytic domain"/>
    <property type="match status" value="1"/>
</dbReference>
<dbReference type="Proteomes" id="UP000229897">
    <property type="component" value="Chromosome"/>
</dbReference>
<evidence type="ECO:0000313" key="2">
    <source>
        <dbReference type="Proteomes" id="UP000229897"/>
    </source>
</evidence>
<dbReference type="AlphaFoldDB" id="A0A2D2DRD3"/>
<gene>
    <name evidence="1" type="ORF">CR152_25845</name>
</gene>
<dbReference type="KEGG" id="mass:CR152_25845"/>
<keyword evidence="2" id="KW-1185">Reference proteome</keyword>
<evidence type="ECO:0000313" key="1">
    <source>
        <dbReference type="EMBL" id="ATQ77542.1"/>
    </source>
</evidence>
<name>A0A2D2DRD3_9BURK</name>
<sequence length="93" mass="10207">MHNKAHFVGLDSAGEPIYDNRRPVPALRFRGSVKLHGSNAAVVFGPNGIGFQSRERLLTLEDDNFGFHAHMSGHMDELRRIAGLIATQAQVSP</sequence>
<protein>
    <submittedName>
        <fullName evidence="1">Uncharacterized protein</fullName>
    </submittedName>
</protein>
<organism evidence="1 2">
    <name type="scientific">Massilia violaceinigra</name>
    <dbReference type="NCBI Taxonomy" id="2045208"/>
    <lineage>
        <taxon>Bacteria</taxon>
        <taxon>Pseudomonadati</taxon>
        <taxon>Pseudomonadota</taxon>
        <taxon>Betaproteobacteria</taxon>
        <taxon>Burkholderiales</taxon>
        <taxon>Oxalobacteraceae</taxon>
        <taxon>Telluria group</taxon>
        <taxon>Massilia</taxon>
    </lineage>
</organism>
<dbReference type="EMBL" id="CP024608">
    <property type="protein sequence ID" value="ATQ77542.1"/>
    <property type="molecule type" value="Genomic_DNA"/>
</dbReference>
<reference evidence="1" key="1">
    <citation type="submission" date="2017-10" db="EMBL/GenBank/DDBJ databases">
        <title>Massilia psychrophilum sp. nov., a novel purple-pigmented bacterium isolated from Tianshan glacier, Xinjiang Municipality, China.</title>
        <authorList>
            <person name="Wang H."/>
        </authorList>
    </citation>
    <scope>NUCLEOTIDE SEQUENCE [LARGE SCALE GENOMIC DNA]</scope>
    <source>
        <strain evidence="1">B2</strain>
    </source>
</reference>
<accession>A0A2D2DRD3</accession>